<feature type="non-terminal residue" evidence="2">
    <location>
        <position position="1"/>
    </location>
</feature>
<organism evidence="2 3">
    <name type="scientific">Vigna mungo</name>
    <name type="common">Black gram</name>
    <name type="synonym">Phaseolus mungo</name>
    <dbReference type="NCBI Taxonomy" id="3915"/>
    <lineage>
        <taxon>Eukaryota</taxon>
        <taxon>Viridiplantae</taxon>
        <taxon>Streptophyta</taxon>
        <taxon>Embryophyta</taxon>
        <taxon>Tracheophyta</taxon>
        <taxon>Spermatophyta</taxon>
        <taxon>Magnoliopsida</taxon>
        <taxon>eudicotyledons</taxon>
        <taxon>Gunneridae</taxon>
        <taxon>Pentapetalae</taxon>
        <taxon>rosids</taxon>
        <taxon>fabids</taxon>
        <taxon>Fabales</taxon>
        <taxon>Fabaceae</taxon>
        <taxon>Papilionoideae</taxon>
        <taxon>50 kb inversion clade</taxon>
        <taxon>NPAAA clade</taxon>
        <taxon>indigoferoid/millettioid clade</taxon>
        <taxon>Phaseoleae</taxon>
        <taxon>Vigna</taxon>
    </lineage>
</organism>
<accession>A0AAQ3N208</accession>
<name>A0AAQ3N208_VIGMU</name>
<feature type="region of interest" description="Disordered" evidence="1">
    <location>
        <begin position="1"/>
        <end position="24"/>
    </location>
</feature>
<dbReference type="Proteomes" id="UP001374535">
    <property type="component" value="Chromosome 7"/>
</dbReference>
<keyword evidence="3" id="KW-1185">Reference proteome</keyword>
<sequence length="103" mass="11805">ERAEPKERGPTEPNGRGRSELNVRKLSEPNGLVMEGRMKGLEGRENGRINALERKRNLVKRWASKKNRGLSVFDTLAEGREQREVLKDTEGHFLRTYDSGKMV</sequence>
<evidence type="ECO:0000313" key="3">
    <source>
        <dbReference type="Proteomes" id="UP001374535"/>
    </source>
</evidence>
<evidence type="ECO:0000313" key="2">
    <source>
        <dbReference type="EMBL" id="WVZ02025.1"/>
    </source>
</evidence>
<dbReference type="EMBL" id="CP144694">
    <property type="protein sequence ID" value="WVZ02025.1"/>
    <property type="molecule type" value="Genomic_DNA"/>
</dbReference>
<dbReference type="AlphaFoldDB" id="A0AAQ3N208"/>
<feature type="non-terminal residue" evidence="2">
    <location>
        <position position="103"/>
    </location>
</feature>
<proteinExistence type="predicted"/>
<protein>
    <submittedName>
        <fullName evidence="2">Uncharacterized protein</fullName>
    </submittedName>
</protein>
<evidence type="ECO:0000256" key="1">
    <source>
        <dbReference type="SAM" id="MobiDB-lite"/>
    </source>
</evidence>
<gene>
    <name evidence="2" type="ORF">V8G54_022831</name>
</gene>
<reference evidence="2 3" key="1">
    <citation type="journal article" date="2023" name="Life. Sci Alliance">
        <title>Evolutionary insights into 3D genome organization and epigenetic landscape of Vigna mungo.</title>
        <authorList>
            <person name="Junaid A."/>
            <person name="Singh B."/>
            <person name="Bhatia S."/>
        </authorList>
    </citation>
    <scope>NUCLEOTIDE SEQUENCE [LARGE SCALE GENOMIC DNA]</scope>
    <source>
        <strain evidence="2">Urdbean</strain>
    </source>
</reference>